<sequence length="360" mass="39628">MILRRILTCLLLCFATVLLAQDENDVTDDGTIDQTGDEDVVTNANEIEFQSQDEEEEEENNEVSEGSASVPTAPRAVAPPASDPPRDDDDQYSLGAPEAVPIPGGPVGPPVYAQGKQEVAPARLTYEEQAQVDQIRARLIQIAHEHMQQTLQGQVNVLQPPPTQGQCCEPKPNNVGPNIVRPPSGPDYNRQYQEYYNRYRQQSNTPRPSVKRLRKVFDIPGLPEPLQDFIPEQDGPLDLPEFPILTKLGIPIEFQKLIIPLIAAIIGAAGGFGGGVLATIGAYFNNIEAAFGGNLGAAFAFGAKNRNDTEDINIELLDGNLELLNALNDTVKEENTKRPKLRALRKFKKMNKNARFRNKN</sequence>
<keyword evidence="2" id="KW-1133">Transmembrane helix</keyword>
<evidence type="ECO:0000256" key="1">
    <source>
        <dbReference type="SAM" id="MobiDB-lite"/>
    </source>
</evidence>
<evidence type="ECO:0000256" key="2">
    <source>
        <dbReference type="SAM" id="Phobius"/>
    </source>
</evidence>
<dbReference type="EMBL" id="CAJFCW020000004">
    <property type="protein sequence ID" value="CAG9115043.1"/>
    <property type="molecule type" value="Genomic_DNA"/>
</dbReference>
<keyword evidence="2" id="KW-0812">Transmembrane</keyword>
<name>A0A811L2I6_9BILA</name>
<reference evidence="4" key="1">
    <citation type="submission" date="2020-09" db="EMBL/GenBank/DDBJ databases">
        <authorList>
            <person name="Kikuchi T."/>
        </authorList>
    </citation>
    <scope>NUCLEOTIDE SEQUENCE</scope>
    <source>
        <strain evidence="4">SH1</strain>
    </source>
</reference>
<evidence type="ECO:0008006" key="6">
    <source>
        <dbReference type="Google" id="ProtNLM"/>
    </source>
</evidence>
<keyword evidence="5" id="KW-1185">Reference proteome</keyword>
<feature type="region of interest" description="Disordered" evidence="1">
    <location>
        <begin position="48"/>
        <end position="110"/>
    </location>
</feature>
<proteinExistence type="predicted"/>
<protein>
    <recommendedName>
        <fullName evidence="6">DUF148 domain-containing protein</fullName>
    </recommendedName>
</protein>
<feature type="compositionally biased region" description="Acidic residues" evidence="1">
    <location>
        <begin position="51"/>
        <end position="62"/>
    </location>
</feature>
<dbReference type="Proteomes" id="UP000783686">
    <property type="component" value="Unassembled WGS sequence"/>
</dbReference>
<organism evidence="4 5">
    <name type="scientific">Bursaphelenchus okinawaensis</name>
    <dbReference type="NCBI Taxonomy" id="465554"/>
    <lineage>
        <taxon>Eukaryota</taxon>
        <taxon>Metazoa</taxon>
        <taxon>Ecdysozoa</taxon>
        <taxon>Nematoda</taxon>
        <taxon>Chromadorea</taxon>
        <taxon>Rhabditida</taxon>
        <taxon>Tylenchina</taxon>
        <taxon>Tylenchomorpha</taxon>
        <taxon>Aphelenchoidea</taxon>
        <taxon>Aphelenchoididae</taxon>
        <taxon>Bursaphelenchus</taxon>
    </lineage>
</organism>
<feature type="transmembrane region" description="Helical" evidence="2">
    <location>
        <begin position="257"/>
        <end position="284"/>
    </location>
</feature>
<dbReference type="AlphaFoldDB" id="A0A811L2I6"/>
<accession>A0A811L2I6</accession>
<comment type="caution">
    <text evidence="4">The sequence shown here is derived from an EMBL/GenBank/DDBJ whole genome shotgun (WGS) entry which is preliminary data.</text>
</comment>
<evidence type="ECO:0000313" key="4">
    <source>
        <dbReference type="EMBL" id="CAD5221409.1"/>
    </source>
</evidence>
<keyword evidence="2" id="KW-0472">Membrane</keyword>
<gene>
    <name evidence="4" type="ORF">BOKJ2_LOCUS9430</name>
</gene>
<dbReference type="Proteomes" id="UP000614601">
    <property type="component" value="Unassembled WGS sequence"/>
</dbReference>
<keyword evidence="3" id="KW-0732">Signal</keyword>
<feature type="compositionally biased region" description="Low complexity" evidence="1">
    <location>
        <begin position="67"/>
        <end position="80"/>
    </location>
</feature>
<evidence type="ECO:0000256" key="3">
    <source>
        <dbReference type="SAM" id="SignalP"/>
    </source>
</evidence>
<evidence type="ECO:0000313" key="5">
    <source>
        <dbReference type="Proteomes" id="UP000614601"/>
    </source>
</evidence>
<feature type="signal peptide" evidence="3">
    <location>
        <begin position="1"/>
        <end position="20"/>
    </location>
</feature>
<dbReference type="EMBL" id="CAJFDH010000004">
    <property type="protein sequence ID" value="CAD5221409.1"/>
    <property type="molecule type" value="Genomic_DNA"/>
</dbReference>
<dbReference type="OrthoDB" id="10673610at2759"/>
<feature type="chain" id="PRO_5035681901" description="DUF148 domain-containing protein" evidence="3">
    <location>
        <begin position="21"/>
        <end position="360"/>
    </location>
</feature>